<dbReference type="AlphaFoldDB" id="A0A1S7SCT1"/>
<accession>A0A1S7SCT1</accession>
<dbReference type="EMBL" id="FBWK01000073">
    <property type="protein sequence ID" value="CUX65959.1"/>
    <property type="molecule type" value="Genomic_DNA"/>
</dbReference>
<evidence type="ECO:0000313" key="1">
    <source>
        <dbReference type="EMBL" id="CUX65959.1"/>
    </source>
</evidence>
<reference evidence="2" key="1">
    <citation type="submission" date="2016-01" db="EMBL/GenBank/DDBJ databases">
        <authorList>
            <person name="Regsiter A."/>
            <person name="william w."/>
        </authorList>
    </citation>
    <scope>NUCLEOTIDE SEQUENCE [LARGE SCALE GENOMIC DNA]</scope>
    <source>
        <strain evidence="2">CFBP 6623</strain>
    </source>
</reference>
<gene>
    <name evidence="1" type="ORF">AGR3A_pb0044</name>
</gene>
<keyword evidence="2" id="KW-1185">Reference proteome</keyword>
<dbReference type="STRING" id="1183432.AGR3A_pb0044"/>
<name>A0A1S7SCT1_9HYPH</name>
<organism evidence="1 2">
    <name type="scientific">Agrobacterium tomkonis CFBP 6623</name>
    <dbReference type="NCBI Taxonomy" id="1183432"/>
    <lineage>
        <taxon>Bacteria</taxon>
        <taxon>Pseudomonadati</taxon>
        <taxon>Pseudomonadota</taxon>
        <taxon>Alphaproteobacteria</taxon>
        <taxon>Hyphomicrobiales</taxon>
        <taxon>Rhizobiaceae</taxon>
        <taxon>Rhizobium/Agrobacterium group</taxon>
        <taxon>Agrobacterium</taxon>
        <taxon>Agrobacterium tumefaciens complex</taxon>
    </lineage>
</organism>
<dbReference type="Proteomes" id="UP000191988">
    <property type="component" value="Unassembled WGS sequence"/>
</dbReference>
<evidence type="ECO:0000313" key="2">
    <source>
        <dbReference type="Proteomes" id="UP000191988"/>
    </source>
</evidence>
<protein>
    <submittedName>
        <fullName evidence="1">Replication protein A</fullName>
    </submittedName>
</protein>
<proteinExistence type="predicted"/>
<sequence>MSAVHSDARLGRRRKDNMFEQIGAALTGAPNGRARTPVRRQSRALGRCEAVFWRRTNREEVQRILLAAKRYERIERQAGARSGPLGAVAIEVLELFVNLVDYKTGRLEPSIDTLMLRLKRSRDAIVRALKNLRTHGFLDWLRRYEPTGNTGRGPQVQQTSNAYRLSLPERAKRFLGRFGIAPPLPDDHLQAMAARTAAIEEHRVTLALDERALFDLGDNPLGQALARLGKSIKQRESARQTESLPGSIIYRRE</sequence>